<evidence type="ECO:0000259" key="2">
    <source>
        <dbReference type="Pfam" id="PF22725"/>
    </source>
</evidence>
<dbReference type="Gene3D" id="3.40.50.720">
    <property type="entry name" value="NAD(P)-binding Rossmann-like Domain"/>
    <property type="match status" value="1"/>
</dbReference>
<dbReference type="InterPro" id="IPR000683">
    <property type="entry name" value="Gfo/Idh/MocA-like_OxRdtase_N"/>
</dbReference>
<dbReference type="GO" id="GO:0000166">
    <property type="term" value="F:nucleotide binding"/>
    <property type="evidence" value="ECO:0007669"/>
    <property type="project" value="InterPro"/>
</dbReference>
<gene>
    <name evidence="3" type="ORF">SBF1_760002</name>
</gene>
<proteinExistence type="predicted"/>
<dbReference type="PANTHER" id="PTHR43249:SF1">
    <property type="entry name" value="D-GLUCOSIDE 3-DEHYDROGENASE"/>
    <property type="match status" value="1"/>
</dbReference>
<protein>
    <submittedName>
        <fullName evidence="3">Oxidoreductase, NAD-binding Rossmann fold family protein</fullName>
    </submittedName>
</protein>
<dbReference type="InterPro" id="IPR055170">
    <property type="entry name" value="GFO_IDH_MocA-like_dom"/>
</dbReference>
<dbReference type="Gene3D" id="3.30.360.10">
    <property type="entry name" value="Dihydrodipicolinate Reductase, domain 2"/>
    <property type="match status" value="1"/>
</dbReference>
<dbReference type="AlphaFoldDB" id="A0A2U3LRP1"/>
<feature type="domain" description="Gfo/Idh/MocA-like oxidoreductase N-terminal" evidence="1">
    <location>
        <begin position="9"/>
        <end position="127"/>
    </location>
</feature>
<dbReference type="InterPro" id="IPR052515">
    <property type="entry name" value="Gfo/Idh/MocA_Oxidoreductase"/>
</dbReference>
<accession>A0A2U3LRP1</accession>
<dbReference type="Proteomes" id="UP000238916">
    <property type="component" value="Unassembled WGS sequence"/>
</dbReference>
<dbReference type="PANTHER" id="PTHR43249">
    <property type="entry name" value="UDP-N-ACETYL-2-AMINO-2-DEOXY-D-GLUCURONATE OXIDASE"/>
    <property type="match status" value="1"/>
</dbReference>
<feature type="domain" description="GFO/IDH/MocA-like oxidoreductase" evidence="2">
    <location>
        <begin position="137"/>
        <end position="258"/>
    </location>
</feature>
<dbReference type="Pfam" id="PF22725">
    <property type="entry name" value="GFO_IDH_MocA_C3"/>
    <property type="match status" value="1"/>
</dbReference>
<dbReference type="InterPro" id="IPR036291">
    <property type="entry name" value="NAD(P)-bd_dom_sf"/>
</dbReference>
<name>A0A2U3LRP1_9FIRM</name>
<reference evidence="4" key="1">
    <citation type="submission" date="2018-02" db="EMBL/GenBank/DDBJ databases">
        <authorList>
            <person name="Hausmann B."/>
        </authorList>
    </citation>
    <scope>NUCLEOTIDE SEQUENCE [LARGE SCALE GENOMIC DNA]</scope>
    <source>
        <strain evidence="4">Peat soil MAG SbF1</strain>
    </source>
</reference>
<organism evidence="3 4">
    <name type="scientific">Candidatus Desulfosporosinus infrequens</name>
    <dbReference type="NCBI Taxonomy" id="2043169"/>
    <lineage>
        <taxon>Bacteria</taxon>
        <taxon>Bacillati</taxon>
        <taxon>Bacillota</taxon>
        <taxon>Clostridia</taxon>
        <taxon>Eubacteriales</taxon>
        <taxon>Desulfitobacteriaceae</taxon>
        <taxon>Desulfosporosinus</taxon>
    </lineage>
</organism>
<dbReference type="Pfam" id="PF01408">
    <property type="entry name" value="GFO_IDH_MocA"/>
    <property type="match status" value="1"/>
</dbReference>
<evidence type="ECO:0000313" key="4">
    <source>
        <dbReference type="Proteomes" id="UP000238916"/>
    </source>
</evidence>
<dbReference type="EMBL" id="OMOF01000734">
    <property type="protein sequence ID" value="SPF54484.1"/>
    <property type="molecule type" value="Genomic_DNA"/>
</dbReference>
<evidence type="ECO:0000313" key="3">
    <source>
        <dbReference type="EMBL" id="SPF54484.1"/>
    </source>
</evidence>
<evidence type="ECO:0000259" key="1">
    <source>
        <dbReference type="Pfam" id="PF01408"/>
    </source>
</evidence>
<dbReference type="SUPFAM" id="SSF55347">
    <property type="entry name" value="Glyceraldehyde-3-phosphate dehydrogenase-like, C-terminal domain"/>
    <property type="match status" value="1"/>
</dbReference>
<sequence length="350" mass="38623">MNMNEEKKIRFAIIGCGRIAPKHAESIVALPEAELVAVCDIVPELAQAFADKYGAEPYTDYIEMLKRGDIDVITIATPSGLHAEIGIAAAEAGKHILVEKPMAMTLKTADAMIAACHKAGVKLGVIHQNRFNDSIKLLRKALEAGRFGKLTHGQATVRWNRNDNYYTQAPWRGTKLQDGGVLMNQSIHNIDLLQWTFGPVESVFGYTATFMRKIEMEDMGAAVIKFKSGAIGLIEAASTIYPKNIEETLNIFGETGSVIVGGIAVNRIEVWELPDSVEEKQEIFASQEGDPPSVYGFGHRELILDLIQAIREDREPAIPGEEGRKALEIILAIYKCQETKEQVVFPMEVE</sequence>
<dbReference type="SUPFAM" id="SSF51735">
    <property type="entry name" value="NAD(P)-binding Rossmann-fold domains"/>
    <property type="match status" value="1"/>
</dbReference>